<dbReference type="Proteomes" id="UP001596139">
    <property type="component" value="Unassembled WGS sequence"/>
</dbReference>
<dbReference type="SUPFAM" id="SSF51679">
    <property type="entry name" value="Bacterial luciferase-like"/>
    <property type="match status" value="1"/>
</dbReference>
<evidence type="ECO:0000256" key="2">
    <source>
        <dbReference type="ARBA" id="ARBA00022643"/>
    </source>
</evidence>
<comment type="similarity">
    <text evidence="6">Belongs to the NtaA/SnaA/DszA monooxygenase family. RutA subfamily.</text>
</comment>
<evidence type="ECO:0000256" key="6">
    <source>
        <dbReference type="HAMAP-Rule" id="MF_01699"/>
    </source>
</evidence>
<evidence type="ECO:0000313" key="9">
    <source>
        <dbReference type="Proteomes" id="UP001596139"/>
    </source>
</evidence>
<dbReference type="InterPro" id="IPR036661">
    <property type="entry name" value="Luciferase-like_sf"/>
</dbReference>
<comment type="function">
    <text evidence="6">Catalyzes the pyrimidine ring opening between N-3 and C-4 by an unusual flavin hydroperoxide-catalyzed mechanism, adding oxygen atoms in the process to yield ureidoacrylate peracid, that immediately reacts with FMN forming ureidoacrylate and FMN-N(5)-oxide. The FMN-N(5)-oxide reacts spontaneously with NADH to produce FMN. Requires the flavin reductase RutF to regenerate FMN in vivo.</text>
</comment>
<evidence type="ECO:0000256" key="1">
    <source>
        <dbReference type="ARBA" id="ARBA00022630"/>
    </source>
</evidence>
<dbReference type="Gene3D" id="3.20.20.30">
    <property type="entry name" value="Luciferase-like domain"/>
    <property type="match status" value="1"/>
</dbReference>
<dbReference type="InterPro" id="IPR011251">
    <property type="entry name" value="Luciferase-like_dom"/>
</dbReference>
<gene>
    <name evidence="6 8" type="primary">rutA</name>
    <name evidence="8" type="ORF">ACFP4F_32110</name>
</gene>
<dbReference type="NCBIfam" id="TIGR03612">
    <property type="entry name" value="RutA"/>
    <property type="match status" value="1"/>
</dbReference>
<evidence type="ECO:0000256" key="4">
    <source>
        <dbReference type="ARBA" id="ARBA00023002"/>
    </source>
</evidence>
<comment type="caution">
    <text evidence="8">The sequence shown here is derived from an EMBL/GenBank/DDBJ whole genome shotgun (WGS) entry which is preliminary data.</text>
</comment>
<feature type="binding site" evidence="6">
    <location>
        <position position="124"/>
    </location>
    <ligand>
        <name>FMN</name>
        <dbReference type="ChEBI" id="CHEBI:58210"/>
    </ligand>
</feature>
<feature type="binding site" evidence="6">
    <location>
        <begin position="140"/>
        <end position="141"/>
    </location>
    <ligand>
        <name>FMN</name>
        <dbReference type="ChEBI" id="CHEBI:58210"/>
    </ligand>
</feature>
<keyword evidence="2 6" id="KW-0288">FMN</keyword>
<accession>A0ABW1MTJ5</accession>
<dbReference type="InterPro" id="IPR050172">
    <property type="entry name" value="SsuD_RutA_monooxygenase"/>
</dbReference>
<keyword evidence="3 6" id="KW-0521">NADP</keyword>
<dbReference type="CDD" id="cd01094">
    <property type="entry name" value="Alkanesulfonate_monoxygenase"/>
    <property type="match status" value="1"/>
</dbReference>
<feature type="domain" description="Luciferase-like" evidence="7">
    <location>
        <begin position="1"/>
        <end position="322"/>
    </location>
</feature>
<dbReference type="HAMAP" id="MF_01699">
    <property type="entry name" value="RutA"/>
    <property type="match status" value="1"/>
</dbReference>
<dbReference type="EC" id="1.14.99.46" evidence="6"/>
<dbReference type="Pfam" id="PF00296">
    <property type="entry name" value="Bac_luciferase"/>
    <property type="match status" value="1"/>
</dbReference>
<organism evidence="8 9">
    <name type="scientific">Streptomyces ochraceiscleroticus</name>
    <dbReference type="NCBI Taxonomy" id="47761"/>
    <lineage>
        <taxon>Bacteria</taxon>
        <taxon>Bacillati</taxon>
        <taxon>Actinomycetota</taxon>
        <taxon>Actinomycetes</taxon>
        <taxon>Kitasatosporales</taxon>
        <taxon>Streptomycetaceae</taxon>
        <taxon>Streptomyces</taxon>
    </lineage>
</organism>
<protein>
    <recommendedName>
        <fullName evidence="6">Pyrimidine monooxygenase RutA</fullName>
        <ecNumber evidence="6">1.14.99.46</ecNumber>
    </recommendedName>
</protein>
<feature type="binding site" evidence="6">
    <location>
        <position position="115"/>
    </location>
    <ligand>
        <name>FMN</name>
        <dbReference type="ChEBI" id="CHEBI:58210"/>
    </ligand>
</feature>
<comment type="catalytic activity">
    <reaction evidence="6">
        <text>thymine + FMNH2 + NADH + O2 = (Z)-2-methylureidoacrylate + FMN + NAD(+) + H2O + H(+)</text>
        <dbReference type="Rhea" id="RHEA:31599"/>
        <dbReference type="ChEBI" id="CHEBI:15377"/>
        <dbReference type="ChEBI" id="CHEBI:15378"/>
        <dbReference type="ChEBI" id="CHEBI:15379"/>
        <dbReference type="ChEBI" id="CHEBI:17821"/>
        <dbReference type="ChEBI" id="CHEBI:57540"/>
        <dbReference type="ChEBI" id="CHEBI:57618"/>
        <dbReference type="ChEBI" id="CHEBI:57945"/>
        <dbReference type="ChEBI" id="CHEBI:58210"/>
        <dbReference type="ChEBI" id="CHEBI:143783"/>
        <dbReference type="EC" id="1.14.99.46"/>
    </reaction>
</comment>
<name>A0ABW1MTJ5_9ACTN</name>
<comment type="catalytic activity">
    <reaction evidence="6">
        <text>uracil + FMNH2 + NADH + O2 = (Z)-3-ureidoacrylate + FMN + NAD(+) + H2O + H(+)</text>
        <dbReference type="Rhea" id="RHEA:31587"/>
        <dbReference type="ChEBI" id="CHEBI:15377"/>
        <dbReference type="ChEBI" id="CHEBI:15378"/>
        <dbReference type="ChEBI" id="CHEBI:15379"/>
        <dbReference type="ChEBI" id="CHEBI:17568"/>
        <dbReference type="ChEBI" id="CHEBI:57540"/>
        <dbReference type="ChEBI" id="CHEBI:57618"/>
        <dbReference type="ChEBI" id="CHEBI:57945"/>
        <dbReference type="ChEBI" id="CHEBI:58210"/>
        <dbReference type="ChEBI" id="CHEBI:59891"/>
        <dbReference type="EC" id="1.14.99.46"/>
    </reaction>
</comment>
<reference evidence="9" key="1">
    <citation type="journal article" date="2019" name="Int. J. Syst. Evol. Microbiol.">
        <title>The Global Catalogue of Microorganisms (GCM) 10K type strain sequencing project: providing services to taxonomists for standard genome sequencing and annotation.</title>
        <authorList>
            <consortium name="The Broad Institute Genomics Platform"/>
            <consortium name="The Broad Institute Genome Sequencing Center for Infectious Disease"/>
            <person name="Wu L."/>
            <person name="Ma J."/>
        </authorList>
    </citation>
    <scope>NUCLEOTIDE SEQUENCE [LARGE SCALE GENOMIC DNA]</scope>
    <source>
        <strain evidence="9">CGMCC 1.15180</strain>
    </source>
</reference>
<dbReference type="RefSeq" id="WP_031054508.1">
    <property type="nucleotide sequence ID" value="NZ_JBHSPX010000009.1"/>
</dbReference>
<dbReference type="PANTHER" id="PTHR42847:SF4">
    <property type="entry name" value="ALKANESULFONATE MONOOXYGENASE-RELATED"/>
    <property type="match status" value="1"/>
</dbReference>
<keyword evidence="9" id="KW-1185">Reference proteome</keyword>
<feature type="binding site" evidence="6">
    <location>
        <position position="191"/>
    </location>
    <ligand>
        <name>FMN</name>
        <dbReference type="ChEBI" id="CHEBI:58210"/>
    </ligand>
</feature>
<dbReference type="InterPro" id="IPR019914">
    <property type="entry name" value="Pyrimidine_monooxygenase_RutA"/>
</dbReference>
<proteinExistence type="inferred from homology"/>
<keyword evidence="5 6" id="KW-0503">Monooxygenase</keyword>
<keyword evidence="4 6" id="KW-0560">Oxidoreductase</keyword>
<evidence type="ECO:0000259" key="7">
    <source>
        <dbReference type="Pfam" id="PF00296"/>
    </source>
</evidence>
<sequence length="365" mass="39270">MDIGVFIPIGNNGWLISKSSPQYMPTFELNKAVVQKAEEHGLDFALSMIKLKGFGGDTEFWDHCLESFTLMAGLAAVTEQIKLYASTPILALPPAMVARMAVTVDSIAPGRFGVNIVTGWAPGEYTQMGMWPGDEHFGNRYARAAEYVSVMKELWGEGVSDFKGEFYEMDGCVLSPRPANGHIDIVAAGQSSSGMRFAAEHADYNFILGSGVNTPLALSDTTAALVDAARTTGRDVGALPLFMIIADETDEAARAKWQDYHDNADLAALAYMAGETAADATDDDSATARTISLPEGAVNFNMGTLVGSYETVAKMLDEIAEVPGTKGIMLVFDDFLEGMENFGTRIQPLMKSRSGRSVETRSHGS</sequence>
<evidence type="ECO:0000256" key="5">
    <source>
        <dbReference type="ARBA" id="ARBA00023033"/>
    </source>
</evidence>
<evidence type="ECO:0000313" key="8">
    <source>
        <dbReference type="EMBL" id="MFC6067164.1"/>
    </source>
</evidence>
<keyword evidence="1 6" id="KW-0285">Flavoprotein</keyword>
<dbReference type="PANTHER" id="PTHR42847">
    <property type="entry name" value="ALKANESULFONATE MONOOXYGENASE"/>
    <property type="match status" value="1"/>
</dbReference>
<dbReference type="EMBL" id="JBHSPX010000009">
    <property type="protein sequence ID" value="MFC6067164.1"/>
    <property type="molecule type" value="Genomic_DNA"/>
</dbReference>
<dbReference type="GO" id="GO:0052614">
    <property type="term" value="F:uracil oxygenase activity"/>
    <property type="evidence" value="ECO:0007669"/>
    <property type="project" value="UniProtKB-EC"/>
</dbReference>
<feature type="binding site" evidence="6">
    <location>
        <begin position="49"/>
        <end position="50"/>
    </location>
    <ligand>
        <name>FMN</name>
        <dbReference type="ChEBI" id="CHEBI:58210"/>
    </ligand>
</feature>
<evidence type="ECO:0000256" key="3">
    <source>
        <dbReference type="ARBA" id="ARBA00022857"/>
    </source>
</evidence>